<name>A0A9W3BUF2_RAPSA</name>
<dbReference type="GeneID" id="130495485"/>
<sequence length="129" mass="15644">MCQFFYRDDDDFSTVERSHRSLLGRLLNPNCQNMGCMLRTMPKIWRIYEKVRGIALTKENFQFIFELETDLQMVLKQGFWTFEDWEMAMKRWMETPPSNYLLTAAVWIRLSNIPVNYLPSRPVIRWHDQ</sequence>
<dbReference type="InterPro" id="IPR040256">
    <property type="entry name" value="At4g02000-like"/>
</dbReference>
<dbReference type="OrthoDB" id="1101998at2759"/>
<gene>
    <name evidence="3" type="primary">LOC130495485</name>
</gene>
<accession>A0A9W3BUF2</accession>
<dbReference type="InterPro" id="IPR025558">
    <property type="entry name" value="DUF4283"/>
</dbReference>
<organism evidence="2 3">
    <name type="scientific">Raphanus sativus</name>
    <name type="common">Radish</name>
    <name type="synonym">Raphanus raphanistrum var. sativus</name>
    <dbReference type="NCBI Taxonomy" id="3726"/>
    <lineage>
        <taxon>Eukaryota</taxon>
        <taxon>Viridiplantae</taxon>
        <taxon>Streptophyta</taxon>
        <taxon>Embryophyta</taxon>
        <taxon>Tracheophyta</taxon>
        <taxon>Spermatophyta</taxon>
        <taxon>Magnoliopsida</taxon>
        <taxon>eudicotyledons</taxon>
        <taxon>Gunneridae</taxon>
        <taxon>Pentapetalae</taxon>
        <taxon>rosids</taxon>
        <taxon>malvids</taxon>
        <taxon>Brassicales</taxon>
        <taxon>Brassicaceae</taxon>
        <taxon>Brassiceae</taxon>
        <taxon>Raphanus</taxon>
    </lineage>
</organism>
<reference evidence="2" key="1">
    <citation type="journal article" date="2019" name="Database">
        <title>The radish genome database (RadishGD): an integrated information resource for radish genomics.</title>
        <authorList>
            <person name="Yu H.J."/>
            <person name="Baek S."/>
            <person name="Lee Y.J."/>
            <person name="Cho A."/>
            <person name="Mun J.H."/>
        </authorList>
    </citation>
    <scope>NUCLEOTIDE SEQUENCE [LARGE SCALE GENOMIC DNA]</scope>
    <source>
        <strain evidence="2">cv. WK10039</strain>
    </source>
</reference>
<evidence type="ECO:0000259" key="1">
    <source>
        <dbReference type="Pfam" id="PF14111"/>
    </source>
</evidence>
<feature type="domain" description="DUF4283" evidence="1">
    <location>
        <begin position="16"/>
        <end position="94"/>
    </location>
</feature>
<evidence type="ECO:0000313" key="2">
    <source>
        <dbReference type="Proteomes" id="UP000504610"/>
    </source>
</evidence>
<dbReference type="KEGG" id="rsz:130495485"/>
<keyword evidence="2" id="KW-1185">Reference proteome</keyword>
<dbReference type="Proteomes" id="UP000504610">
    <property type="component" value="Chromosome 6"/>
</dbReference>
<dbReference type="PANTHER" id="PTHR31286">
    <property type="entry name" value="GLYCINE-RICH CELL WALL STRUCTURAL PROTEIN 1.8-LIKE"/>
    <property type="match status" value="1"/>
</dbReference>
<dbReference type="Pfam" id="PF14111">
    <property type="entry name" value="DUF4283"/>
    <property type="match status" value="1"/>
</dbReference>
<protein>
    <submittedName>
        <fullName evidence="3">Uncharacterized protein LOC130495485</fullName>
    </submittedName>
</protein>
<dbReference type="RefSeq" id="XP_056842867.1">
    <property type="nucleotide sequence ID" value="XM_056986887.1"/>
</dbReference>
<reference evidence="3" key="2">
    <citation type="submission" date="2025-08" db="UniProtKB">
        <authorList>
            <consortium name="RefSeq"/>
        </authorList>
    </citation>
    <scope>IDENTIFICATION</scope>
    <source>
        <tissue evidence="3">Leaf</tissue>
    </source>
</reference>
<dbReference type="AlphaFoldDB" id="A0A9W3BUF2"/>
<proteinExistence type="predicted"/>
<evidence type="ECO:0000313" key="3">
    <source>
        <dbReference type="RefSeq" id="XP_056842867.1"/>
    </source>
</evidence>
<dbReference type="PANTHER" id="PTHR31286:SF178">
    <property type="entry name" value="DUF4283 DOMAIN-CONTAINING PROTEIN"/>
    <property type="match status" value="1"/>
</dbReference>